<dbReference type="EMBL" id="BMRB01000002">
    <property type="protein sequence ID" value="GGS30105.1"/>
    <property type="molecule type" value="Genomic_DNA"/>
</dbReference>
<proteinExistence type="predicted"/>
<dbReference type="InterPro" id="IPR001466">
    <property type="entry name" value="Beta-lactam-related"/>
</dbReference>
<dbReference type="Proteomes" id="UP000660680">
    <property type="component" value="Unassembled WGS sequence"/>
</dbReference>
<protein>
    <recommendedName>
        <fullName evidence="1">Beta-lactamase-related domain-containing protein</fullName>
    </recommendedName>
</protein>
<accession>A0A918GCN2</accession>
<dbReference type="Pfam" id="PF00144">
    <property type="entry name" value="Beta-lactamase"/>
    <property type="match status" value="1"/>
</dbReference>
<organism evidence="2 3">
    <name type="scientific">Actinokineospora fastidiosa</name>
    <dbReference type="NCBI Taxonomy" id="1816"/>
    <lineage>
        <taxon>Bacteria</taxon>
        <taxon>Bacillati</taxon>
        <taxon>Actinomycetota</taxon>
        <taxon>Actinomycetes</taxon>
        <taxon>Pseudonocardiales</taxon>
        <taxon>Pseudonocardiaceae</taxon>
        <taxon>Actinokineospora</taxon>
    </lineage>
</organism>
<evidence type="ECO:0000259" key="1">
    <source>
        <dbReference type="Pfam" id="PF00144"/>
    </source>
</evidence>
<dbReference type="Gene3D" id="3.40.710.10">
    <property type="entry name" value="DD-peptidase/beta-lactamase superfamily"/>
    <property type="match status" value="1"/>
</dbReference>
<dbReference type="InterPro" id="IPR050491">
    <property type="entry name" value="AmpC-like"/>
</dbReference>
<name>A0A918GCN2_9PSEU</name>
<feature type="domain" description="Beta-lactamase-related" evidence="1">
    <location>
        <begin position="11"/>
        <end position="336"/>
    </location>
</feature>
<dbReference type="AlphaFoldDB" id="A0A918GCN2"/>
<evidence type="ECO:0000313" key="3">
    <source>
        <dbReference type="Proteomes" id="UP000660680"/>
    </source>
</evidence>
<sequence length="450" mass="48113">MELADWQGRLAELCERHDVPGAQVGVLADGDIRVAAAGITSRDTGVEVTQDTLFQYGSITKIWTTTLVMQLVDDGKITLDTPVVEVLPDFRVAEPGHADTVTVAHLLTHTSGVAGDLFTDVGDGDDCVERYVASLATAPAVTPPGGRLSYCNAGFVVAGRIVEVLRDRAWDDAVAAHITEPLGLRHVITRAKDAPLFRTAVGHVTDLEDVDGPAVPTRQWMLPRAMGPAGLITGSAVDLLRFTETHLGDGIGVTGERILSTDSARAMRDVVVDLLSVSTVYRGWGLGWRVMDWTRDGRPVTAVEHGGQTIGQNAQLYAFPDLGVAFCVLTNANSGPGLIQEVRDLLGAELGLTAPNPAVTDDGDLTPALGTYESVMLRSTLSRDPDGQIYLETISKSPANQGAPVPRKPVRPTGGGRFTVEVHGMVVEYAHLVDDDAEYLFGNRLLRRVD</sequence>
<dbReference type="PANTHER" id="PTHR46825:SF9">
    <property type="entry name" value="BETA-LACTAMASE-RELATED DOMAIN-CONTAINING PROTEIN"/>
    <property type="match status" value="1"/>
</dbReference>
<dbReference type="SUPFAM" id="SSF56601">
    <property type="entry name" value="beta-lactamase/transpeptidase-like"/>
    <property type="match status" value="1"/>
</dbReference>
<evidence type="ECO:0000313" key="2">
    <source>
        <dbReference type="EMBL" id="GGS30105.1"/>
    </source>
</evidence>
<dbReference type="PANTHER" id="PTHR46825">
    <property type="entry name" value="D-ALANYL-D-ALANINE-CARBOXYPEPTIDASE/ENDOPEPTIDASE AMPH"/>
    <property type="match status" value="1"/>
</dbReference>
<reference evidence="2" key="1">
    <citation type="journal article" date="2014" name="Int. J. Syst. Evol. Microbiol.">
        <title>Complete genome sequence of Corynebacterium casei LMG S-19264T (=DSM 44701T), isolated from a smear-ripened cheese.</title>
        <authorList>
            <consortium name="US DOE Joint Genome Institute (JGI-PGF)"/>
            <person name="Walter F."/>
            <person name="Albersmeier A."/>
            <person name="Kalinowski J."/>
            <person name="Ruckert C."/>
        </authorList>
    </citation>
    <scope>NUCLEOTIDE SEQUENCE</scope>
    <source>
        <strain evidence="2">JCM 3276</strain>
    </source>
</reference>
<comment type="caution">
    <text evidence="2">The sequence shown here is derived from an EMBL/GenBank/DDBJ whole genome shotgun (WGS) entry which is preliminary data.</text>
</comment>
<keyword evidence="3" id="KW-1185">Reference proteome</keyword>
<reference evidence="2" key="2">
    <citation type="submission" date="2020-09" db="EMBL/GenBank/DDBJ databases">
        <authorList>
            <person name="Sun Q."/>
            <person name="Ohkuma M."/>
        </authorList>
    </citation>
    <scope>NUCLEOTIDE SEQUENCE</scope>
    <source>
        <strain evidence="2">JCM 3276</strain>
    </source>
</reference>
<gene>
    <name evidence="2" type="ORF">GCM10010171_24460</name>
</gene>
<dbReference type="InterPro" id="IPR012338">
    <property type="entry name" value="Beta-lactam/transpept-like"/>
</dbReference>